<name>A0A9P5VFP9_9FUNG</name>
<keyword evidence="2" id="KW-1185">Reference proteome</keyword>
<feature type="non-terminal residue" evidence="1">
    <location>
        <position position="1"/>
    </location>
</feature>
<dbReference type="EMBL" id="JAAAUY010003176">
    <property type="protein sequence ID" value="KAF9307974.1"/>
    <property type="molecule type" value="Genomic_DNA"/>
</dbReference>
<gene>
    <name evidence="1" type="ORF">BG006_005613</name>
</gene>
<dbReference type="AlphaFoldDB" id="A0A9P5VFP9"/>
<feature type="non-terminal residue" evidence="1">
    <location>
        <position position="52"/>
    </location>
</feature>
<sequence>VENANESYLRLVKSGPPRLKAFIGTHSARSRGGSGAKREVYGMVGAAMGQIR</sequence>
<protein>
    <submittedName>
        <fullName evidence="1">Uncharacterized protein</fullName>
    </submittedName>
</protein>
<proteinExistence type="predicted"/>
<evidence type="ECO:0000313" key="1">
    <source>
        <dbReference type="EMBL" id="KAF9307974.1"/>
    </source>
</evidence>
<organism evidence="1 2">
    <name type="scientific">Podila minutissima</name>
    <dbReference type="NCBI Taxonomy" id="64525"/>
    <lineage>
        <taxon>Eukaryota</taxon>
        <taxon>Fungi</taxon>
        <taxon>Fungi incertae sedis</taxon>
        <taxon>Mucoromycota</taxon>
        <taxon>Mortierellomycotina</taxon>
        <taxon>Mortierellomycetes</taxon>
        <taxon>Mortierellales</taxon>
        <taxon>Mortierellaceae</taxon>
        <taxon>Podila</taxon>
    </lineage>
</organism>
<reference evidence="1" key="1">
    <citation type="journal article" date="2020" name="Fungal Divers.">
        <title>Resolving the Mortierellaceae phylogeny through synthesis of multi-gene phylogenetics and phylogenomics.</title>
        <authorList>
            <person name="Vandepol N."/>
            <person name="Liber J."/>
            <person name="Desiro A."/>
            <person name="Na H."/>
            <person name="Kennedy M."/>
            <person name="Barry K."/>
            <person name="Grigoriev I.V."/>
            <person name="Miller A.N."/>
            <person name="O'Donnell K."/>
            <person name="Stajich J.E."/>
            <person name="Bonito G."/>
        </authorList>
    </citation>
    <scope>NUCLEOTIDE SEQUENCE</scope>
    <source>
        <strain evidence="1">NVP1</strain>
    </source>
</reference>
<dbReference type="Proteomes" id="UP000696485">
    <property type="component" value="Unassembled WGS sequence"/>
</dbReference>
<comment type="caution">
    <text evidence="1">The sequence shown here is derived from an EMBL/GenBank/DDBJ whole genome shotgun (WGS) entry which is preliminary data.</text>
</comment>
<accession>A0A9P5VFP9</accession>
<evidence type="ECO:0000313" key="2">
    <source>
        <dbReference type="Proteomes" id="UP000696485"/>
    </source>
</evidence>